<keyword evidence="6" id="KW-1185">Reference proteome</keyword>
<comment type="caution">
    <text evidence="5">The sequence shown here is derived from an EMBL/GenBank/DDBJ whole genome shotgun (WGS) entry which is preliminary data.</text>
</comment>
<dbReference type="Proteomes" id="UP000738325">
    <property type="component" value="Unassembled WGS sequence"/>
</dbReference>
<feature type="region of interest" description="Disordered" evidence="3">
    <location>
        <begin position="244"/>
        <end position="263"/>
    </location>
</feature>
<dbReference type="InterPro" id="IPR036322">
    <property type="entry name" value="WD40_repeat_dom_sf"/>
</dbReference>
<dbReference type="PANTHER" id="PTHR46866">
    <property type="entry name" value="GH12955P"/>
    <property type="match status" value="1"/>
</dbReference>
<feature type="repeat" description="WD" evidence="2">
    <location>
        <begin position="1561"/>
        <end position="1602"/>
    </location>
</feature>
<accession>A0A9P6UWD5</accession>
<dbReference type="InterPro" id="IPR000409">
    <property type="entry name" value="BEACH_dom"/>
</dbReference>
<evidence type="ECO:0000313" key="5">
    <source>
        <dbReference type="EMBL" id="KAG0322263.1"/>
    </source>
</evidence>
<feature type="compositionally biased region" description="Low complexity" evidence="3">
    <location>
        <begin position="1416"/>
        <end position="1425"/>
    </location>
</feature>
<dbReference type="Gene3D" id="2.130.10.10">
    <property type="entry name" value="YVTN repeat-like/Quinoprotein amine dehydrogenase"/>
    <property type="match status" value="2"/>
</dbReference>
<organism evidence="5 6">
    <name type="scientific">Dissophora globulifera</name>
    <dbReference type="NCBI Taxonomy" id="979702"/>
    <lineage>
        <taxon>Eukaryota</taxon>
        <taxon>Fungi</taxon>
        <taxon>Fungi incertae sedis</taxon>
        <taxon>Mucoromycota</taxon>
        <taxon>Mortierellomycotina</taxon>
        <taxon>Mortierellomycetes</taxon>
        <taxon>Mortierellales</taxon>
        <taxon>Mortierellaceae</taxon>
        <taxon>Dissophora</taxon>
    </lineage>
</organism>
<dbReference type="PROSITE" id="PS50197">
    <property type="entry name" value="BEACH"/>
    <property type="match status" value="1"/>
</dbReference>
<dbReference type="PANTHER" id="PTHR46866:SF1">
    <property type="entry name" value="GH12955P"/>
    <property type="match status" value="1"/>
</dbReference>
<feature type="region of interest" description="Disordered" evidence="3">
    <location>
        <begin position="190"/>
        <end position="213"/>
    </location>
</feature>
<dbReference type="InterPro" id="IPR015943">
    <property type="entry name" value="WD40/YVTN_repeat-like_dom_sf"/>
</dbReference>
<dbReference type="SUPFAM" id="SSF56112">
    <property type="entry name" value="Protein kinase-like (PK-like)"/>
    <property type="match status" value="1"/>
</dbReference>
<dbReference type="PROSITE" id="PS50294">
    <property type="entry name" value="WD_REPEATS_REGION"/>
    <property type="match status" value="1"/>
</dbReference>
<feature type="compositionally biased region" description="Polar residues" evidence="3">
    <location>
        <begin position="1391"/>
        <end position="1415"/>
    </location>
</feature>
<dbReference type="SMART" id="SM01026">
    <property type="entry name" value="Beach"/>
    <property type="match status" value="1"/>
</dbReference>
<dbReference type="InterPro" id="IPR036372">
    <property type="entry name" value="BEACH_dom_sf"/>
</dbReference>
<dbReference type="SUPFAM" id="SSF81837">
    <property type="entry name" value="BEACH domain"/>
    <property type="match status" value="1"/>
</dbReference>
<dbReference type="InterPro" id="IPR001680">
    <property type="entry name" value="WD40_rpt"/>
</dbReference>
<feature type="domain" description="BEACH" evidence="4">
    <location>
        <begin position="381"/>
        <end position="652"/>
    </location>
</feature>
<feature type="region of interest" description="Disordered" evidence="3">
    <location>
        <begin position="1047"/>
        <end position="1083"/>
    </location>
</feature>
<protein>
    <recommendedName>
        <fullName evidence="4">BEACH domain-containing protein</fullName>
    </recommendedName>
</protein>
<name>A0A9P6UWD5_9FUNG</name>
<dbReference type="EMBL" id="JAAAIP010000216">
    <property type="protein sequence ID" value="KAG0322263.1"/>
    <property type="molecule type" value="Genomic_DNA"/>
</dbReference>
<keyword evidence="1 2" id="KW-0853">WD repeat</keyword>
<dbReference type="CDD" id="cd06071">
    <property type="entry name" value="Beach"/>
    <property type="match status" value="1"/>
</dbReference>
<dbReference type="Pfam" id="PF02138">
    <property type="entry name" value="Beach"/>
    <property type="match status" value="1"/>
</dbReference>
<evidence type="ECO:0000256" key="3">
    <source>
        <dbReference type="SAM" id="MobiDB-lite"/>
    </source>
</evidence>
<dbReference type="InterPro" id="IPR011009">
    <property type="entry name" value="Kinase-like_dom_sf"/>
</dbReference>
<dbReference type="OrthoDB" id="26681at2759"/>
<dbReference type="SUPFAM" id="SSF50978">
    <property type="entry name" value="WD40 repeat-like"/>
    <property type="match status" value="1"/>
</dbReference>
<sequence length="1867" mass="205457">MFGPGLNAQELTALIERDLHLQVAFPSFPLESTLGHTACCVAQKSWLEQLQHGTATSLFDSRMPSRNGSPLISVPNSAGPAGMSADAKTSVGEVNVFINVISKTKPLQQDSWTRARVFAQTKSGHSLQARQPSQRSLMIPTSISTNNDWNLTGEDYLRELLSIEEGTPLKAEDSKTEAALNYSLFRPILESEDDGTGPTSTLPNGDGWHEPRGHNKKIIEHVLDTIYPTTLRYRVVHPSEDDGRAIPRLVPMEGRSGNADNQPIPANIASATAIIESDNAYYCLSPYRSGGATGLTTLQDLLRFNPGNLNTSLKKGFLVYQLLRATKELHRNGLIHGCLKASNIYIDEHLWITLTGIKCSVPYKHDGTTVGDLEKASVAAWSLPKAIPEESTVMKWAKGEISNFTYLMILNHAAGRRQGDPNVHPIFPWVTDFTGSELQHGWRDFTKTKFRLNKGDEQLDVTFDGPIPHHITDILSDITYYVYMARQIPIPVLCQFVRSKYEANEYPSSIRRLYEWTPDECIPEFYTDANIFKSIHSDMPDMALPVWARSPEEFIRIHRDALESEHVSRHLHEWIDLTFGYKLSGPAAIESKNVALSLFPGQSAFMKHGIIQLFTDPHPQRVCNWSKSKQEFLKGQARKQTALEKASKAIKRRSVYKPQTDRAQFVDKVSDLLFRPTVPTRSKSLRQSGSRPTSVVISNGNHERESSLTGQTIVSPSNNGLLSPINTITQDANLALASTRPEALVQFIQSEPIDLAKDLQEMTFTEELDHFENTFYFGSKYHFMNSKAAQAQILADSPISEPVDLTVREEDSFEYMQSWDVYCLGEVLKQVYLAESIPNNSIAMALTPDVSIQELTKSRHIPIAVSGTIAAMLDKDWKTRPKIDDILRKSIPALSLQSPTISMFVPTLIAEIYEFLAMFYTCPEHTQMDLAIKWIDRICTFEDETFEIALPVFIYLFANTETRVNALSLFPKLGQRLGIERTKTFLLKPIIALFETSKPTLPSELFSSATFTEILRRFGTNTFLQQLFPYYLDSLIADYGHAESVSDDSSSATSSQVTDHATISSQSTAVPEEEQARKAGRERIPKLGRVASDAFVGICRSIGPILTSKHVMRPFARLAFKDPVPLPLLKETLGGIAQEFGSTFAVVQFSHILHLIDSASTNFTSRTSNTLRNLLGMLGSLVPHMYDTQLVTELKNGGSDLVYRLIEPSPRKPSGRADSQAGPRLAVSRNAMDFILHLSFSLTRADWEKYIAPILQKYFSGFGPDIDEVNTKTASAMDVKRNEQMMYAYGQLCSCVGQDAMQSMIPSSDAIERLIAARLDSKEFGNSPLRSLGSITAQGKFVLTSSSSTFWQQQKHQQAKDLANAKKTAFSTKDLWSATSASMSKALSLFDSTKSKPTPGSTGSQSAVTQPGNQTSASGSSGGLPSASSALASVSASASSGNLVTTLGMSSASLVGVAASSGRDIGGAERASAGGATAEINFANQESAKSPTEVLSTGSISPVLGAAPAKKSRQNFGSPGKAKTVARLEQLSNWNRFLSTNQEEMAKSMQFAFNDWKLEGLAGHTSGVRVIGANEYQRILATGSKDRTVKLWSLDIHRTIENPDYVDAGSGCLMTYNGHRRGAIYDLHFATGGGSFGTGDIVASCDGQIHLWEPETGKTVHQFNTGKAPVVSMVPIHRSRYIVAGLLDSTISLLDSHTHLNLHSWRTTSHQGVTIKTVTTNPAETLIATAFSNGTVSLLESRTGTLLGNWRASDNEITQMKFYTNDILITSAPADHMVCIWNVHTLTLIKSIRGASEIVSLELFKDEIITMHHNNSISFTPINDDSLAYTSKFKSSAIRSSISCISILPMNQLLVLGCMEGDLYLYS</sequence>
<dbReference type="Pfam" id="PF00400">
    <property type="entry name" value="WD40"/>
    <property type="match status" value="2"/>
</dbReference>
<dbReference type="PROSITE" id="PS50082">
    <property type="entry name" value="WD_REPEATS_2"/>
    <property type="match status" value="1"/>
</dbReference>
<dbReference type="SMART" id="SM00320">
    <property type="entry name" value="WD40"/>
    <property type="match status" value="6"/>
</dbReference>
<feature type="compositionally biased region" description="Low complexity" evidence="3">
    <location>
        <begin position="1047"/>
        <end position="1059"/>
    </location>
</feature>
<gene>
    <name evidence="5" type="ORF">BGZ99_003416</name>
</gene>
<dbReference type="InterPro" id="IPR016024">
    <property type="entry name" value="ARM-type_fold"/>
</dbReference>
<evidence type="ECO:0000259" key="4">
    <source>
        <dbReference type="PROSITE" id="PS50197"/>
    </source>
</evidence>
<dbReference type="SUPFAM" id="SSF48371">
    <property type="entry name" value="ARM repeat"/>
    <property type="match status" value="1"/>
</dbReference>
<evidence type="ECO:0000256" key="2">
    <source>
        <dbReference type="PROSITE-ProRule" id="PRU00221"/>
    </source>
</evidence>
<evidence type="ECO:0000313" key="6">
    <source>
        <dbReference type="Proteomes" id="UP000738325"/>
    </source>
</evidence>
<dbReference type="Gene3D" id="1.10.510.10">
    <property type="entry name" value="Transferase(Phosphotransferase) domain 1"/>
    <property type="match status" value="1"/>
</dbReference>
<reference evidence="5" key="1">
    <citation type="journal article" date="2020" name="Fungal Divers.">
        <title>Resolving the Mortierellaceae phylogeny through synthesis of multi-gene phylogenetics and phylogenomics.</title>
        <authorList>
            <person name="Vandepol N."/>
            <person name="Liber J."/>
            <person name="Desiro A."/>
            <person name="Na H."/>
            <person name="Kennedy M."/>
            <person name="Barry K."/>
            <person name="Grigoriev I.V."/>
            <person name="Miller A.N."/>
            <person name="O'Donnell K."/>
            <person name="Stajich J.E."/>
            <person name="Bonito G."/>
        </authorList>
    </citation>
    <scope>NUCLEOTIDE SEQUENCE</scope>
    <source>
        <strain evidence="5">REB-010B</strain>
    </source>
</reference>
<evidence type="ECO:0000256" key="1">
    <source>
        <dbReference type="ARBA" id="ARBA00022574"/>
    </source>
</evidence>
<proteinExistence type="predicted"/>
<dbReference type="Gene3D" id="1.10.1540.10">
    <property type="entry name" value="BEACH domain"/>
    <property type="match status" value="1"/>
</dbReference>
<feature type="compositionally biased region" description="Basic and acidic residues" evidence="3">
    <location>
        <begin position="1074"/>
        <end position="1083"/>
    </location>
</feature>
<feature type="region of interest" description="Disordered" evidence="3">
    <location>
        <begin position="1391"/>
        <end position="1425"/>
    </location>
</feature>